<accession>A0A0A9AJZ4</accession>
<reference evidence="1" key="1">
    <citation type="submission" date="2014-09" db="EMBL/GenBank/DDBJ databases">
        <authorList>
            <person name="Magalhaes I.L.F."/>
            <person name="Oliveira U."/>
            <person name="Santos F.R."/>
            <person name="Vidigal T.H.D.A."/>
            <person name="Brescovit A.D."/>
            <person name="Santos A.J."/>
        </authorList>
    </citation>
    <scope>NUCLEOTIDE SEQUENCE</scope>
    <source>
        <tissue evidence="1">Shoot tissue taken approximately 20 cm above the soil surface</tissue>
    </source>
</reference>
<name>A0A0A9AJZ4_ARUDO</name>
<protein>
    <submittedName>
        <fullName evidence="1">Uncharacterized protein</fullName>
    </submittedName>
</protein>
<dbReference type="AlphaFoldDB" id="A0A0A9AJZ4"/>
<sequence>MFSHAIHNMIRLRHDISVAHAKC</sequence>
<proteinExistence type="predicted"/>
<reference evidence="1" key="2">
    <citation type="journal article" date="2015" name="Data Brief">
        <title>Shoot transcriptome of the giant reed, Arundo donax.</title>
        <authorList>
            <person name="Barrero R.A."/>
            <person name="Guerrero F.D."/>
            <person name="Moolhuijzen P."/>
            <person name="Goolsby J.A."/>
            <person name="Tidwell J."/>
            <person name="Bellgard S.E."/>
            <person name="Bellgard M.I."/>
        </authorList>
    </citation>
    <scope>NUCLEOTIDE SEQUENCE</scope>
    <source>
        <tissue evidence="1">Shoot tissue taken approximately 20 cm above the soil surface</tissue>
    </source>
</reference>
<evidence type="ECO:0000313" key="1">
    <source>
        <dbReference type="EMBL" id="JAD47417.1"/>
    </source>
</evidence>
<organism evidence="1">
    <name type="scientific">Arundo donax</name>
    <name type="common">Giant reed</name>
    <name type="synonym">Donax arundinaceus</name>
    <dbReference type="NCBI Taxonomy" id="35708"/>
    <lineage>
        <taxon>Eukaryota</taxon>
        <taxon>Viridiplantae</taxon>
        <taxon>Streptophyta</taxon>
        <taxon>Embryophyta</taxon>
        <taxon>Tracheophyta</taxon>
        <taxon>Spermatophyta</taxon>
        <taxon>Magnoliopsida</taxon>
        <taxon>Liliopsida</taxon>
        <taxon>Poales</taxon>
        <taxon>Poaceae</taxon>
        <taxon>PACMAD clade</taxon>
        <taxon>Arundinoideae</taxon>
        <taxon>Arundineae</taxon>
        <taxon>Arundo</taxon>
    </lineage>
</organism>
<dbReference type="EMBL" id="GBRH01250478">
    <property type="protein sequence ID" value="JAD47417.1"/>
    <property type="molecule type" value="Transcribed_RNA"/>
</dbReference>